<name>A0ABV6QTB1_9ACTN</name>
<dbReference type="Pfam" id="PF03995">
    <property type="entry name" value="Inhibitor_I36"/>
    <property type="match status" value="1"/>
</dbReference>
<keyword evidence="1" id="KW-0732">Signal</keyword>
<gene>
    <name evidence="2" type="ORF">ACFFGN_27675</name>
</gene>
<dbReference type="SUPFAM" id="SSF49695">
    <property type="entry name" value="gamma-Crystallin-like"/>
    <property type="match status" value="1"/>
</dbReference>
<feature type="chain" id="PRO_5045769551" evidence="1">
    <location>
        <begin position="20"/>
        <end position="147"/>
    </location>
</feature>
<comment type="caution">
    <text evidence="2">The sequence shown here is derived from an EMBL/GenBank/DDBJ whole genome shotgun (WGS) entry which is preliminary data.</text>
</comment>
<dbReference type="EMBL" id="JBHLTC010000036">
    <property type="protein sequence ID" value="MFC0627885.1"/>
    <property type="molecule type" value="Genomic_DNA"/>
</dbReference>
<evidence type="ECO:0000313" key="3">
    <source>
        <dbReference type="Proteomes" id="UP001589890"/>
    </source>
</evidence>
<dbReference type="RefSeq" id="WP_380053137.1">
    <property type="nucleotide sequence ID" value="NZ_JBHLTC010000036.1"/>
</dbReference>
<proteinExistence type="predicted"/>
<evidence type="ECO:0000256" key="1">
    <source>
        <dbReference type="SAM" id="SignalP"/>
    </source>
</evidence>
<dbReference type="InterPro" id="IPR011024">
    <property type="entry name" value="G_crystallin-like"/>
</dbReference>
<protein>
    <submittedName>
        <fullName evidence="2">Peptidase inhibitor family I36 protein</fullName>
    </submittedName>
</protein>
<dbReference type="Gene3D" id="2.60.20.10">
    <property type="entry name" value="Crystallins"/>
    <property type="match status" value="1"/>
</dbReference>
<sequence>MLRKLAVVVAALAATVAFAPAANATSQAVPTKATAVLAPEVAVSANEAAATCADGLLCFWQHKDYEGKKGSVEGNNTHWSRFGQSACPDGNWNDCASSAMNRGTSCDVRLYEHHSYSGDVEKIERGGNRKNLKDDDFNDKASSNRWC</sequence>
<dbReference type="Proteomes" id="UP001589890">
    <property type="component" value="Unassembled WGS sequence"/>
</dbReference>
<evidence type="ECO:0000313" key="2">
    <source>
        <dbReference type="EMBL" id="MFC0627885.1"/>
    </source>
</evidence>
<keyword evidence="3" id="KW-1185">Reference proteome</keyword>
<reference evidence="2 3" key="1">
    <citation type="submission" date="2024-09" db="EMBL/GenBank/DDBJ databases">
        <authorList>
            <person name="Sun Q."/>
            <person name="Mori K."/>
        </authorList>
    </citation>
    <scope>NUCLEOTIDE SEQUENCE [LARGE SCALE GENOMIC DNA]</scope>
    <source>
        <strain evidence="2 3">CGMCC 1.15906</strain>
    </source>
</reference>
<accession>A0ABV6QTB1</accession>
<organism evidence="2 3">
    <name type="scientific">Kribbella deserti</name>
    <dbReference type="NCBI Taxonomy" id="1926257"/>
    <lineage>
        <taxon>Bacteria</taxon>
        <taxon>Bacillati</taxon>
        <taxon>Actinomycetota</taxon>
        <taxon>Actinomycetes</taxon>
        <taxon>Propionibacteriales</taxon>
        <taxon>Kribbellaceae</taxon>
        <taxon>Kribbella</taxon>
    </lineage>
</organism>
<feature type="signal peptide" evidence="1">
    <location>
        <begin position="1"/>
        <end position="19"/>
    </location>
</feature>